<accession>A0AAE0XBF4</accession>
<dbReference type="PRINTS" id="PR00792">
    <property type="entry name" value="PEPSIN"/>
</dbReference>
<feature type="domain" description="Peptidase A1" evidence="4">
    <location>
        <begin position="44"/>
        <end position="382"/>
    </location>
</feature>
<dbReference type="PANTHER" id="PTHR47966">
    <property type="entry name" value="BETA-SITE APP-CLEAVING ENZYME, ISOFORM A-RELATED"/>
    <property type="match status" value="1"/>
</dbReference>
<comment type="caution">
    <text evidence="5">The sequence shown here is derived from an EMBL/GenBank/DDBJ whole genome shotgun (WGS) entry which is preliminary data.</text>
</comment>
<dbReference type="PANTHER" id="PTHR47966:SF65">
    <property type="entry name" value="ASPARTIC-TYPE ENDOPEPTIDASE"/>
    <property type="match status" value="1"/>
</dbReference>
<sequence length="665" mass="73256">MRRRPPTIATRIVPPDPNRVVSSSSSSPPPVNLNTTAFFKDVAYGVKMWIGEPPQAVTLDFDTGSSETWLDPPCTILGLYPMYEALCRSLGTYIPQQSQHSLDNNVSCPPHWVYYGSGEVFIRYYKDKIAFQGQPEIHIGSAQFGLAIFSEGMPSGIFGAAYGVGYNQNYSSIIDEMYSQGLILDKDFSIALGSVNEDNGELLFGALDLAKFSGVLKAVDIASQHSRREDGYYRYWINVTSIGVTEPGSCLSIPLTNSTFEERFLPDTGTTLTYMPRDALLGLLEFFPDATVEEGYGYKIDCSHLHDEGTIDFGFGSGDFTIRVPYRDFIFQLQPGVEEPDQTEVVCMLGAVPSENFFILGDTFMRSVYAVFRQQEHKVYLAPYQNCGTEIVSSHGEISEVYGVCIPGESFDPPELYGFPPSVSLSATTATCSSYSTGTYSPPQTSTGAATWQADNLPKVWPSTVSSDWWTTATTETEEFTTTTQSRVFTRSAETTPTDTTSSSSSSSSTAVDGYVTLWSWTPVEGPPPPTDLPRAAAAKFYQHDYAKPAVDKKPWRKRSRISEVDREKKGCRMTPCLRTMQERRNLMRAVAFCRQVVGEEGVVLVEGKGGNWEESVPRYLLTGCVGRVDRRAVGEGSVRENVVGACRCLVGTIEEVKGEVHVGV</sequence>
<name>A0AAE0XBF4_9PEZI</name>
<feature type="active site" evidence="2">
    <location>
        <position position="267"/>
    </location>
</feature>
<feature type="active site" evidence="2">
    <location>
        <position position="62"/>
    </location>
</feature>
<dbReference type="Gene3D" id="2.40.70.10">
    <property type="entry name" value="Acid Proteases"/>
    <property type="match status" value="2"/>
</dbReference>
<evidence type="ECO:0000256" key="1">
    <source>
        <dbReference type="ARBA" id="ARBA00007447"/>
    </source>
</evidence>
<evidence type="ECO:0000256" key="2">
    <source>
        <dbReference type="PIRSR" id="PIRSR601461-1"/>
    </source>
</evidence>
<reference evidence="5" key="1">
    <citation type="journal article" date="2023" name="Mol. Phylogenet. Evol.">
        <title>Genome-scale phylogeny and comparative genomics of the fungal order Sordariales.</title>
        <authorList>
            <person name="Hensen N."/>
            <person name="Bonometti L."/>
            <person name="Westerberg I."/>
            <person name="Brannstrom I.O."/>
            <person name="Guillou S."/>
            <person name="Cros-Aarteil S."/>
            <person name="Calhoun S."/>
            <person name="Haridas S."/>
            <person name="Kuo A."/>
            <person name="Mondo S."/>
            <person name="Pangilinan J."/>
            <person name="Riley R."/>
            <person name="LaButti K."/>
            <person name="Andreopoulos B."/>
            <person name="Lipzen A."/>
            <person name="Chen C."/>
            <person name="Yan M."/>
            <person name="Daum C."/>
            <person name="Ng V."/>
            <person name="Clum A."/>
            <person name="Steindorff A."/>
            <person name="Ohm R.A."/>
            <person name="Martin F."/>
            <person name="Silar P."/>
            <person name="Natvig D.O."/>
            <person name="Lalanne C."/>
            <person name="Gautier V."/>
            <person name="Ament-Velasquez S.L."/>
            <person name="Kruys A."/>
            <person name="Hutchinson M.I."/>
            <person name="Powell A.J."/>
            <person name="Barry K."/>
            <person name="Miller A.N."/>
            <person name="Grigoriev I.V."/>
            <person name="Debuchy R."/>
            <person name="Gladieux P."/>
            <person name="Hiltunen Thoren M."/>
            <person name="Johannesson H."/>
        </authorList>
    </citation>
    <scope>NUCLEOTIDE SEQUENCE</scope>
    <source>
        <strain evidence="5">CBS 314.62</strain>
    </source>
</reference>
<dbReference type="InterPro" id="IPR001461">
    <property type="entry name" value="Aspartic_peptidase_A1"/>
</dbReference>
<reference evidence="5" key="2">
    <citation type="submission" date="2023-06" db="EMBL/GenBank/DDBJ databases">
        <authorList>
            <consortium name="Lawrence Berkeley National Laboratory"/>
            <person name="Haridas S."/>
            <person name="Hensen N."/>
            <person name="Bonometti L."/>
            <person name="Westerberg I."/>
            <person name="Brannstrom I.O."/>
            <person name="Guillou S."/>
            <person name="Cros-Aarteil S."/>
            <person name="Calhoun S."/>
            <person name="Kuo A."/>
            <person name="Mondo S."/>
            <person name="Pangilinan J."/>
            <person name="Riley R."/>
            <person name="Labutti K."/>
            <person name="Andreopoulos B."/>
            <person name="Lipzen A."/>
            <person name="Chen C."/>
            <person name="Yanf M."/>
            <person name="Daum C."/>
            <person name="Ng V."/>
            <person name="Clum A."/>
            <person name="Steindorff A."/>
            <person name="Ohm R."/>
            <person name="Martin F."/>
            <person name="Silar P."/>
            <person name="Natvig D."/>
            <person name="Lalanne C."/>
            <person name="Gautier V."/>
            <person name="Ament-Velasquez S.L."/>
            <person name="Kruys A."/>
            <person name="Hutchinson M.I."/>
            <person name="Powell A.J."/>
            <person name="Barry K."/>
            <person name="Miller A.N."/>
            <person name="Grigoriev I.V."/>
            <person name="Debuchy R."/>
            <person name="Gladieux P."/>
            <person name="Thoren M.H."/>
            <person name="Johannesson H."/>
        </authorList>
    </citation>
    <scope>NUCLEOTIDE SEQUENCE</scope>
    <source>
        <strain evidence="5">CBS 314.62</strain>
    </source>
</reference>
<proteinExistence type="inferred from homology"/>
<gene>
    <name evidence="5" type="ORF">B0T22DRAFT_427302</name>
</gene>
<dbReference type="GO" id="GO:0006508">
    <property type="term" value="P:proteolysis"/>
    <property type="evidence" value="ECO:0007669"/>
    <property type="project" value="InterPro"/>
</dbReference>
<dbReference type="InterPro" id="IPR021109">
    <property type="entry name" value="Peptidase_aspartic_dom_sf"/>
</dbReference>
<dbReference type="PROSITE" id="PS51767">
    <property type="entry name" value="PEPTIDASE_A1"/>
    <property type="match status" value="1"/>
</dbReference>
<feature type="region of interest" description="Disordered" evidence="3">
    <location>
        <begin position="1"/>
        <end position="29"/>
    </location>
</feature>
<dbReference type="GO" id="GO:0004190">
    <property type="term" value="F:aspartic-type endopeptidase activity"/>
    <property type="evidence" value="ECO:0007669"/>
    <property type="project" value="InterPro"/>
</dbReference>
<evidence type="ECO:0000256" key="3">
    <source>
        <dbReference type="SAM" id="MobiDB-lite"/>
    </source>
</evidence>
<dbReference type="InterPro" id="IPR033121">
    <property type="entry name" value="PEPTIDASE_A1"/>
</dbReference>
<evidence type="ECO:0000313" key="5">
    <source>
        <dbReference type="EMBL" id="KAK3689144.1"/>
    </source>
</evidence>
<evidence type="ECO:0000259" key="4">
    <source>
        <dbReference type="PROSITE" id="PS51767"/>
    </source>
</evidence>
<comment type="similarity">
    <text evidence="1">Belongs to the peptidase A1 family.</text>
</comment>
<protein>
    <submittedName>
        <fullName evidence="5">Aspartic peptidase domain-containing protein</fullName>
    </submittedName>
</protein>
<dbReference type="Proteomes" id="UP001270362">
    <property type="component" value="Unassembled WGS sequence"/>
</dbReference>
<dbReference type="Pfam" id="PF00026">
    <property type="entry name" value="Asp"/>
    <property type="match status" value="1"/>
</dbReference>
<feature type="region of interest" description="Disordered" evidence="3">
    <location>
        <begin position="476"/>
        <end position="510"/>
    </location>
</feature>
<dbReference type="SUPFAM" id="SSF50630">
    <property type="entry name" value="Acid proteases"/>
    <property type="match status" value="1"/>
</dbReference>
<evidence type="ECO:0000313" key="6">
    <source>
        <dbReference type="Proteomes" id="UP001270362"/>
    </source>
</evidence>
<keyword evidence="6" id="KW-1185">Reference proteome</keyword>
<organism evidence="5 6">
    <name type="scientific">Podospora appendiculata</name>
    <dbReference type="NCBI Taxonomy" id="314037"/>
    <lineage>
        <taxon>Eukaryota</taxon>
        <taxon>Fungi</taxon>
        <taxon>Dikarya</taxon>
        <taxon>Ascomycota</taxon>
        <taxon>Pezizomycotina</taxon>
        <taxon>Sordariomycetes</taxon>
        <taxon>Sordariomycetidae</taxon>
        <taxon>Sordariales</taxon>
        <taxon>Podosporaceae</taxon>
        <taxon>Podospora</taxon>
    </lineage>
</organism>
<dbReference type="EMBL" id="JAULSO010000002">
    <property type="protein sequence ID" value="KAK3689144.1"/>
    <property type="molecule type" value="Genomic_DNA"/>
</dbReference>
<dbReference type="AlphaFoldDB" id="A0AAE0XBF4"/>